<feature type="compositionally biased region" description="Low complexity" evidence="1">
    <location>
        <begin position="108"/>
        <end position="146"/>
    </location>
</feature>
<dbReference type="Pfam" id="PF01693">
    <property type="entry name" value="Cauli_VI"/>
    <property type="match status" value="1"/>
</dbReference>
<reference evidence="3" key="1">
    <citation type="submission" date="2023-03" db="EMBL/GenBank/DDBJ databases">
        <title>Massive genome expansion in bonnet fungi (Mycena s.s.) driven by repeated elements and novel gene families across ecological guilds.</title>
        <authorList>
            <consortium name="Lawrence Berkeley National Laboratory"/>
            <person name="Harder C.B."/>
            <person name="Miyauchi S."/>
            <person name="Viragh M."/>
            <person name="Kuo A."/>
            <person name="Thoen E."/>
            <person name="Andreopoulos B."/>
            <person name="Lu D."/>
            <person name="Skrede I."/>
            <person name="Drula E."/>
            <person name="Henrissat B."/>
            <person name="Morin E."/>
            <person name="Kohler A."/>
            <person name="Barry K."/>
            <person name="LaButti K."/>
            <person name="Morin E."/>
            <person name="Salamov A."/>
            <person name="Lipzen A."/>
            <person name="Mereny Z."/>
            <person name="Hegedus B."/>
            <person name="Baldrian P."/>
            <person name="Stursova M."/>
            <person name="Weitz H."/>
            <person name="Taylor A."/>
            <person name="Grigoriev I.V."/>
            <person name="Nagy L.G."/>
            <person name="Martin F."/>
            <person name="Kauserud H."/>
        </authorList>
    </citation>
    <scope>NUCLEOTIDE SEQUENCE</scope>
    <source>
        <strain evidence="3">CBHHK200</strain>
    </source>
</reference>
<accession>A0AAD6X9E8</accession>
<dbReference type="Proteomes" id="UP001218188">
    <property type="component" value="Unassembled WGS sequence"/>
</dbReference>
<feature type="compositionally biased region" description="Low complexity" evidence="1">
    <location>
        <begin position="364"/>
        <end position="380"/>
    </location>
</feature>
<feature type="region of interest" description="Disordered" evidence="1">
    <location>
        <begin position="97"/>
        <end position="166"/>
    </location>
</feature>
<feature type="region of interest" description="Disordered" evidence="1">
    <location>
        <begin position="260"/>
        <end position="293"/>
    </location>
</feature>
<comment type="caution">
    <text evidence="3">The sequence shown here is derived from an EMBL/GenBank/DDBJ whole genome shotgun (WGS) entry which is preliminary data.</text>
</comment>
<protein>
    <recommendedName>
        <fullName evidence="2">Ribonuclease H1 N-terminal domain-containing protein</fullName>
    </recommendedName>
</protein>
<proteinExistence type="predicted"/>
<feature type="compositionally biased region" description="Basic residues" evidence="1">
    <location>
        <begin position="383"/>
        <end position="396"/>
    </location>
</feature>
<feature type="compositionally biased region" description="Polar residues" evidence="1">
    <location>
        <begin position="282"/>
        <end position="293"/>
    </location>
</feature>
<feature type="domain" description="Ribonuclease H1 N-terminal" evidence="2">
    <location>
        <begin position="208"/>
        <end position="250"/>
    </location>
</feature>
<sequence>MSPDDALTPAEIAALIGPHNHPARLTVEELDALTSPLTPAQLDEVVQRIGLPDFASQLPQLMERILDTMSRLNRDGPPEYEGPVEHMIGEFQRWGLQRQSEDDPTINSRSARSPPATPARAQAARSLATPATPASAQATRSSPSTPQTSARLTRGTGTGTPAGYIVDSPTQSSRVYSWFEAASLSRTIPSSSVHRTASSHRPRKPRSKAYAVFYGGEVGAFDNWGSVQRSISGHGVAIHAGFPSLVAAERAIEYARSKGWTADSAPNPPIPSPTPLPLPSSYDDNPLNSGSTSDMWRRELLKTAPSDIQLEAKVRSAQYRRNYKERCKESVKTTKAKPATKTPDAKTKPPSPKTKLAPAPPAPKHASASRTVSASTAAQATHDKHHNAPKMPRPRARGSPSPKSLAAIAAGESSSSDDPSEDESGYEVDEEDRRPLFTSAAMRATAEPGYIPQRGQQLVVRRGVRYWY</sequence>
<keyword evidence="4" id="KW-1185">Reference proteome</keyword>
<name>A0AAD6X9E8_9AGAR</name>
<dbReference type="SUPFAM" id="SSF55658">
    <property type="entry name" value="L9 N-domain-like"/>
    <property type="match status" value="1"/>
</dbReference>
<evidence type="ECO:0000313" key="4">
    <source>
        <dbReference type="Proteomes" id="UP001218188"/>
    </source>
</evidence>
<gene>
    <name evidence="3" type="ORF">C8F04DRAFT_1253986</name>
</gene>
<organism evidence="3 4">
    <name type="scientific">Mycena alexandri</name>
    <dbReference type="NCBI Taxonomy" id="1745969"/>
    <lineage>
        <taxon>Eukaryota</taxon>
        <taxon>Fungi</taxon>
        <taxon>Dikarya</taxon>
        <taxon>Basidiomycota</taxon>
        <taxon>Agaricomycotina</taxon>
        <taxon>Agaricomycetes</taxon>
        <taxon>Agaricomycetidae</taxon>
        <taxon>Agaricales</taxon>
        <taxon>Marasmiineae</taxon>
        <taxon>Mycenaceae</taxon>
        <taxon>Mycena</taxon>
    </lineage>
</organism>
<feature type="compositionally biased region" description="Basic and acidic residues" evidence="1">
    <location>
        <begin position="323"/>
        <end position="332"/>
    </location>
</feature>
<dbReference type="InterPro" id="IPR037056">
    <property type="entry name" value="RNase_H1_N_sf"/>
</dbReference>
<dbReference type="Gene3D" id="3.40.970.10">
    <property type="entry name" value="Ribonuclease H1, N-terminal domain"/>
    <property type="match status" value="1"/>
</dbReference>
<feature type="region of interest" description="Disordered" evidence="1">
    <location>
        <begin position="323"/>
        <end position="436"/>
    </location>
</feature>
<evidence type="ECO:0000259" key="2">
    <source>
        <dbReference type="Pfam" id="PF01693"/>
    </source>
</evidence>
<evidence type="ECO:0000313" key="3">
    <source>
        <dbReference type="EMBL" id="KAJ7040220.1"/>
    </source>
</evidence>
<dbReference type="InterPro" id="IPR009027">
    <property type="entry name" value="Ribosomal_bL9/RNase_H1_N"/>
</dbReference>
<dbReference type="EMBL" id="JARJCM010000022">
    <property type="protein sequence ID" value="KAJ7040220.1"/>
    <property type="molecule type" value="Genomic_DNA"/>
</dbReference>
<dbReference type="InterPro" id="IPR011320">
    <property type="entry name" value="RNase_H1_N"/>
</dbReference>
<dbReference type="AlphaFoldDB" id="A0AAD6X9E8"/>
<feature type="compositionally biased region" description="Pro residues" evidence="1">
    <location>
        <begin position="266"/>
        <end position="278"/>
    </location>
</feature>
<feature type="compositionally biased region" description="Acidic residues" evidence="1">
    <location>
        <begin position="418"/>
        <end position="430"/>
    </location>
</feature>
<evidence type="ECO:0000256" key="1">
    <source>
        <dbReference type="SAM" id="MobiDB-lite"/>
    </source>
</evidence>